<dbReference type="InterPro" id="IPR035979">
    <property type="entry name" value="RBD_domain_sf"/>
</dbReference>
<dbReference type="CDD" id="cd12235">
    <property type="entry name" value="RRM_PPIL4"/>
    <property type="match status" value="1"/>
</dbReference>
<protein>
    <recommendedName>
        <fullName evidence="10">Peptidyl-prolyl cis-trans isomerase</fullName>
        <shortName evidence="10">PPIase</shortName>
        <ecNumber evidence="10">5.2.1.8</ecNumber>
    </recommendedName>
</protein>
<evidence type="ECO:0000256" key="2">
    <source>
        <dbReference type="ARBA" id="ARBA00002388"/>
    </source>
</evidence>
<accession>A0A140KMF5</accession>
<dbReference type="AlphaFoldDB" id="A0A140KMF5"/>
<dbReference type="PROSITE" id="PS50102">
    <property type="entry name" value="RRM"/>
    <property type="match status" value="1"/>
</dbReference>
<dbReference type="EMBL" id="LK056653">
    <property type="protein sequence ID" value="CDR87286.1"/>
    <property type="molecule type" value="Genomic_DNA"/>
</dbReference>
<dbReference type="SUPFAM" id="SSF50891">
    <property type="entry name" value="Cyclophilin-like"/>
    <property type="match status" value="1"/>
</dbReference>
<comment type="subcellular location">
    <subcellularLocation>
        <location evidence="3 10">Nucleus</location>
    </subcellularLocation>
</comment>
<keyword evidence="7 10" id="KW-0413">Isomerase</keyword>
<dbReference type="InterPro" id="IPR012677">
    <property type="entry name" value="Nucleotide-bd_a/b_plait_sf"/>
</dbReference>
<comment type="function">
    <text evidence="2 10">PPIases accelerate the folding of proteins. It catalyzes the cis-trans isomerization of proline imidic peptide bonds in oligopeptides.</text>
</comment>
<evidence type="ECO:0000256" key="9">
    <source>
        <dbReference type="PROSITE-ProRule" id="PRU00176"/>
    </source>
</evidence>
<dbReference type="PANTHER" id="PTHR45843:SF1">
    <property type="entry name" value="PEPTIDYL-PROLYL CIS-TRANS ISOMERASE-LIKE 4"/>
    <property type="match status" value="1"/>
</dbReference>
<feature type="domain" description="PPIase cyclophilin-type" evidence="12">
    <location>
        <begin position="6"/>
        <end position="185"/>
    </location>
</feature>
<organism evidence="14">
    <name type="scientific">Sporisorium scitamineum</name>
    <dbReference type="NCBI Taxonomy" id="49012"/>
    <lineage>
        <taxon>Eukaryota</taxon>
        <taxon>Fungi</taxon>
        <taxon>Dikarya</taxon>
        <taxon>Basidiomycota</taxon>
        <taxon>Ustilaginomycotina</taxon>
        <taxon>Ustilaginomycetes</taxon>
        <taxon>Ustilaginales</taxon>
        <taxon>Ustilaginaceae</taxon>
        <taxon>Sporisorium</taxon>
    </lineage>
</organism>
<keyword evidence="8 10" id="KW-0539">Nucleus</keyword>
<evidence type="ECO:0000256" key="1">
    <source>
        <dbReference type="ARBA" id="ARBA00000971"/>
    </source>
</evidence>
<dbReference type="SMART" id="SM00360">
    <property type="entry name" value="RRM"/>
    <property type="match status" value="1"/>
</dbReference>
<dbReference type="InterPro" id="IPR029000">
    <property type="entry name" value="Cyclophilin-like_dom_sf"/>
</dbReference>
<evidence type="ECO:0000256" key="10">
    <source>
        <dbReference type="RuleBase" id="RU365081"/>
    </source>
</evidence>
<feature type="domain" description="RRM" evidence="13">
    <location>
        <begin position="262"/>
        <end position="340"/>
    </location>
</feature>
<evidence type="ECO:0000313" key="14">
    <source>
        <dbReference type="EMBL" id="CDR87286.1"/>
    </source>
</evidence>
<evidence type="ECO:0000256" key="5">
    <source>
        <dbReference type="ARBA" id="ARBA00022884"/>
    </source>
</evidence>
<dbReference type="GO" id="GO:0003755">
    <property type="term" value="F:peptidyl-prolyl cis-trans isomerase activity"/>
    <property type="evidence" value="ECO:0007669"/>
    <property type="project" value="UniProtKB-UniRule"/>
</dbReference>
<feature type="region of interest" description="Disordered" evidence="11">
    <location>
        <begin position="350"/>
        <end position="562"/>
    </location>
</feature>
<dbReference type="PROSITE" id="PS50072">
    <property type="entry name" value="CSA_PPIASE_2"/>
    <property type="match status" value="1"/>
</dbReference>
<comment type="catalytic activity">
    <reaction evidence="1 10">
        <text>[protein]-peptidylproline (omega=180) = [protein]-peptidylproline (omega=0)</text>
        <dbReference type="Rhea" id="RHEA:16237"/>
        <dbReference type="Rhea" id="RHEA-COMP:10747"/>
        <dbReference type="Rhea" id="RHEA-COMP:10748"/>
        <dbReference type="ChEBI" id="CHEBI:83833"/>
        <dbReference type="ChEBI" id="CHEBI:83834"/>
        <dbReference type="EC" id="5.2.1.8"/>
    </reaction>
</comment>
<dbReference type="InterPro" id="IPR002130">
    <property type="entry name" value="Cyclophilin-type_PPIase_dom"/>
</dbReference>
<feature type="compositionally biased region" description="Basic and acidic residues" evidence="11">
    <location>
        <begin position="350"/>
        <end position="360"/>
    </location>
</feature>
<dbReference type="Gene3D" id="3.30.70.330">
    <property type="match status" value="1"/>
</dbReference>
<feature type="compositionally biased region" description="Basic and acidic residues" evidence="11">
    <location>
        <begin position="440"/>
        <end position="507"/>
    </location>
</feature>
<dbReference type="GO" id="GO:0005634">
    <property type="term" value="C:nucleus"/>
    <property type="evidence" value="ECO:0007669"/>
    <property type="project" value="UniProtKB-SubCell"/>
</dbReference>
<dbReference type="Gene3D" id="2.40.100.10">
    <property type="entry name" value="Cyclophilin-like"/>
    <property type="match status" value="1"/>
</dbReference>
<proteinExistence type="inferred from homology"/>
<feature type="compositionally biased region" description="Basic and acidic residues" evidence="11">
    <location>
        <begin position="383"/>
        <end position="433"/>
    </location>
</feature>
<dbReference type="SUPFAM" id="SSF54928">
    <property type="entry name" value="RNA-binding domain, RBD"/>
    <property type="match status" value="1"/>
</dbReference>
<evidence type="ECO:0000256" key="6">
    <source>
        <dbReference type="ARBA" id="ARBA00023110"/>
    </source>
</evidence>
<dbReference type="FunFam" id="3.30.70.330:FF:001244">
    <property type="entry name" value="Peptidyl-prolyl cis-trans isomerase"/>
    <property type="match status" value="1"/>
</dbReference>
<dbReference type="EC" id="5.2.1.8" evidence="10"/>
<evidence type="ECO:0000259" key="13">
    <source>
        <dbReference type="PROSITE" id="PS50102"/>
    </source>
</evidence>
<feature type="compositionally biased region" description="Acidic residues" evidence="11">
    <location>
        <begin position="217"/>
        <end position="229"/>
    </location>
</feature>
<gene>
    <name evidence="14" type="ORF">SPSC_00412</name>
</gene>
<dbReference type="PANTHER" id="PTHR45843">
    <property type="entry name" value="PEPTIDYL-PROLYL CIS-TRANS ISOMERASE-LIKE 4"/>
    <property type="match status" value="1"/>
</dbReference>
<evidence type="ECO:0000256" key="8">
    <source>
        <dbReference type="ARBA" id="ARBA00023242"/>
    </source>
</evidence>
<dbReference type="OrthoDB" id="2083at2759"/>
<feature type="region of interest" description="Disordered" evidence="11">
    <location>
        <begin position="217"/>
        <end position="239"/>
    </location>
</feature>
<evidence type="ECO:0000256" key="11">
    <source>
        <dbReference type="SAM" id="MobiDB-lite"/>
    </source>
</evidence>
<name>A0A140KMF5_9BASI</name>
<dbReference type="PRINTS" id="PR00153">
    <property type="entry name" value="CSAPPISMRASE"/>
</dbReference>
<comment type="similarity">
    <text evidence="4 10">Belongs to the cyclophilin-type PPIase family. PPIL4 subfamily.</text>
</comment>
<evidence type="ECO:0000256" key="3">
    <source>
        <dbReference type="ARBA" id="ARBA00004123"/>
    </source>
</evidence>
<dbReference type="Pfam" id="PF00076">
    <property type="entry name" value="RRM_1"/>
    <property type="match status" value="1"/>
</dbReference>
<dbReference type="Pfam" id="PF00160">
    <property type="entry name" value="Pro_isomerase"/>
    <property type="match status" value="1"/>
</dbReference>
<evidence type="ECO:0000256" key="7">
    <source>
        <dbReference type="ARBA" id="ARBA00023235"/>
    </source>
</evidence>
<dbReference type="InterPro" id="IPR035538">
    <property type="entry name" value="Cyclophilin_PPIL4"/>
</dbReference>
<sequence>MSVLLETSLGDIVIDLYTELAPRSCTNFLKLCSQHYYKFNAFFSVEKDFLAQTGDPTNTGKGGSSIWAQLPSTSRDRLTSTYFHPETAGDQLKHTKKGTVSFVCVRDKNNGSEVEGADANDDLIGGSQFFITLKDGIDYLDGKHAPFGIVVEGQEPGGTLDKINEAFTDDQKRPLRDIRIRHVVVLEDPFPDLDGLVPPSRSPSPTPSQICALRLADDEDLSDEEDEAEKEERRRNADTNAAALTLEMVGDLPFAEIRPPENILFVCKLNPVTRSDDLELIFSRFGKILSCEVIKDKKTGDSLQYAFIEFDKKDDAERAYFKMQNVLVDDRRIWVDFSQSVSRLHGDWVKKRNGGREAPKGHYKWGAETRSNGSNGPAGVDSYRSREHSGRDRRDPQRDGGRTSSRYDDDRRRDSDQGYRERRHHDREDDRRERAHKRTRREEDDRPSSSVARSDRPSFSRSERDSSRYDRDQERDRSRRHDGGRPSEDPRGRDDRHSHRRHEDAERHHRKTTSRRDESGRSEGSHRDRNDRKERGHDRHDRRHEDRRREDDRHRHRDSSRR</sequence>
<dbReference type="InterPro" id="IPR000504">
    <property type="entry name" value="RRM_dom"/>
</dbReference>
<keyword evidence="5 9" id="KW-0694">RNA-binding</keyword>
<feature type="compositionally biased region" description="Basic and acidic residues" evidence="11">
    <location>
        <begin position="514"/>
        <end position="553"/>
    </location>
</feature>
<dbReference type="InterPro" id="IPR035542">
    <property type="entry name" value="CRIP"/>
</dbReference>
<dbReference type="GO" id="GO:0003723">
    <property type="term" value="F:RNA binding"/>
    <property type="evidence" value="ECO:0007669"/>
    <property type="project" value="UniProtKB-UniRule"/>
</dbReference>
<keyword evidence="6 10" id="KW-0697">Rotamase</keyword>
<evidence type="ECO:0000259" key="12">
    <source>
        <dbReference type="PROSITE" id="PS50072"/>
    </source>
</evidence>
<reference evidence="14" key="1">
    <citation type="submission" date="2014-06" db="EMBL/GenBank/DDBJ databases">
        <authorList>
            <person name="Ju J."/>
            <person name="Zhang J."/>
        </authorList>
    </citation>
    <scope>NUCLEOTIDE SEQUENCE</scope>
    <source>
        <strain evidence="14">SscI8</strain>
    </source>
</reference>
<evidence type="ECO:0000256" key="4">
    <source>
        <dbReference type="ARBA" id="ARBA00010739"/>
    </source>
</evidence>
<dbReference type="CDD" id="cd01921">
    <property type="entry name" value="cyclophilin_RRM"/>
    <property type="match status" value="1"/>
</dbReference>